<dbReference type="AlphaFoldDB" id="H9M874"/>
<reference evidence="2" key="1">
    <citation type="journal article" date="2012" name="PLoS ONE">
        <title>The Mitochondrial Genome of the Lycophyte Huperzia squarrosa: The Most Archaic Form in Vascular Plants.</title>
        <authorList>
            <person name="Liu Y."/>
            <person name="Wang B."/>
            <person name="Cui P."/>
            <person name="Li L."/>
            <person name="Xue J.Y."/>
            <person name="Yu J."/>
            <person name="Qiu Y.L."/>
        </authorList>
    </citation>
    <scope>NUCLEOTIDE SEQUENCE</scope>
</reference>
<dbReference type="RefSeq" id="YP_006234339.1">
    <property type="nucleotide sequence ID" value="NC_017755.1"/>
</dbReference>
<feature type="chain" id="PRO_5003622158" description="Secreted protein" evidence="1">
    <location>
        <begin position="22"/>
        <end position="99"/>
    </location>
</feature>
<organism evidence="2">
    <name type="scientific">Phlegmariurus squarrosus</name>
    <name type="common">Rock tassel fern</name>
    <name type="synonym">Lycopodium squarrosum</name>
    <dbReference type="NCBI Taxonomy" id="73615"/>
    <lineage>
        <taxon>Eukaryota</taxon>
        <taxon>Viridiplantae</taxon>
        <taxon>Streptophyta</taxon>
        <taxon>Embryophyta</taxon>
        <taxon>Tracheophyta</taxon>
        <taxon>Lycopodiopsida</taxon>
        <taxon>Lycopodiales</taxon>
        <taxon>Lycopodiaceae</taxon>
        <taxon>Huperzioideae</taxon>
        <taxon>Phlegmariurus</taxon>
    </lineage>
</organism>
<name>H9M874_PHLSQ</name>
<proteinExistence type="predicted"/>
<gene>
    <name evidence="2" type="primary">ORF99_1</name>
    <name evidence="2" type="ORF">HusqMp99</name>
</gene>
<evidence type="ECO:0000313" key="2">
    <source>
        <dbReference type="EMBL" id="AEV55781.1"/>
    </source>
</evidence>
<geneLocation type="mitochondrion" evidence="2"/>
<dbReference type="EMBL" id="JQ002659">
    <property type="protein sequence ID" value="AEV55781.1"/>
    <property type="molecule type" value="Genomic_DNA"/>
</dbReference>
<keyword evidence="2" id="KW-0496">Mitochondrion</keyword>
<evidence type="ECO:0008006" key="3">
    <source>
        <dbReference type="Google" id="ProtNLM"/>
    </source>
</evidence>
<sequence length="99" mass="11551">MSSRTCSFLSFFKSFWRWCLFFTSPRRSANIEPATRFAYVTINRYINLRRNLLILNDRSRSGMPLLRNCIAALRRNNFGNSVGALILAVKKKRLRMDAA</sequence>
<evidence type="ECO:0000256" key="1">
    <source>
        <dbReference type="SAM" id="SignalP"/>
    </source>
</evidence>
<keyword evidence="1" id="KW-0732">Signal</keyword>
<dbReference type="GeneID" id="12354411"/>
<accession>H9M874</accession>
<feature type="signal peptide" evidence="1">
    <location>
        <begin position="1"/>
        <end position="21"/>
    </location>
</feature>
<protein>
    <recommendedName>
        <fullName evidence="3">Secreted protein</fullName>
    </recommendedName>
</protein>